<accession>A0A023X143</accession>
<dbReference type="EMBL" id="CP007514">
    <property type="protein sequence ID" value="AHY45926.1"/>
    <property type="molecule type" value="Genomic_DNA"/>
</dbReference>
<dbReference type="KEGG" id="rrd:RradSPS_0643"/>
<dbReference type="Proteomes" id="UP001281130">
    <property type="component" value="Unassembled WGS sequence"/>
</dbReference>
<sequence length="78" mass="8625">MSNPSGDRPRGVRRGPEEVREVPLVCRMCSTRYAGRVVMMSVAVPGVMGPVGERLKNALDNCPKCGSYAVEIRYEARR</sequence>
<gene>
    <name evidence="1" type="ORF">RradSPS_0643</name>
    <name evidence="2" type="ORF">SIL72_04780</name>
</gene>
<evidence type="ECO:0000313" key="1">
    <source>
        <dbReference type="EMBL" id="AHY45926.1"/>
    </source>
</evidence>
<evidence type="ECO:0000313" key="3">
    <source>
        <dbReference type="Proteomes" id="UP000025229"/>
    </source>
</evidence>
<name>A0A023X143_RUBRA</name>
<dbReference type="HOGENOM" id="CLU_2619844_0_0_11"/>
<dbReference type="Proteomes" id="UP000025229">
    <property type="component" value="Chromosome"/>
</dbReference>
<reference evidence="2" key="2">
    <citation type="submission" date="2023-11" db="EMBL/GenBank/DDBJ databases">
        <title>MicrobeMod: A computational toolkit for identifying prokaryotic methylation and restriction-modification with nanopore sequencing.</title>
        <authorList>
            <person name="Crits-Christoph A."/>
            <person name="Kang S.C."/>
            <person name="Lee H."/>
            <person name="Ostrov N."/>
        </authorList>
    </citation>
    <scope>NUCLEOTIDE SEQUENCE</scope>
    <source>
        <strain evidence="2">ATCC 51242</strain>
    </source>
</reference>
<organism evidence="1 3">
    <name type="scientific">Rubrobacter radiotolerans</name>
    <name type="common">Arthrobacter radiotolerans</name>
    <dbReference type="NCBI Taxonomy" id="42256"/>
    <lineage>
        <taxon>Bacteria</taxon>
        <taxon>Bacillati</taxon>
        <taxon>Actinomycetota</taxon>
        <taxon>Rubrobacteria</taxon>
        <taxon>Rubrobacterales</taxon>
        <taxon>Rubrobacteraceae</taxon>
        <taxon>Rubrobacter</taxon>
    </lineage>
</organism>
<keyword evidence="3" id="KW-1185">Reference proteome</keyword>
<dbReference type="AlphaFoldDB" id="A0A023X143"/>
<dbReference type="RefSeq" id="WP_143533834.1">
    <property type="nucleotide sequence ID" value="NZ_CP007514.1"/>
</dbReference>
<protein>
    <submittedName>
        <fullName evidence="1">Uncharacterized protein</fullName>
    </submittedName>
</protein>
<dbReference type="STRING" id="42256.RradSPS_0643"/>
<proteinExistence type="predicted"/>
<dbReference type="EMBL" id="JAWXXX010000001">
    <property type="protein sequence ID" value="MDX5893340.1"/>
    <property type="molecule type" value="Genomic_DNA"/>
</dbReference>
<reference evidence="1 3" key="1">
    <citation type="submission" date="2014-03" db="EMBL/GenBank/DDBJ databases">
        <title>Complete genome sequence of the Radio-Resistant Rubrobacter radiotolerans RSPS-4.</title>
        <authorList>
            <person name="Egas C.C."/>
            <person name="Barroso C.C."/>
            <person name="Froufe H.J.C."/>
            <person name="Pacheco J.J."/>
            <person name="Albuquerque L.L."/>
            <person name="da Costa M.M.S."/>
        </authorList>
    </citation>
    <scope>NUCLEOTIDE SEQUENCE [LARGE SCALE GENOMIC DNA]</scope>
    <source>
        <strain evidence="1 3">RSPS-4</strain>
    </source>
</reference>
<evidence type="ECO:0000313" key="2">
    <source>
        <dbReference type="EMBL" id="MDX5893340.1"/>
    </source>
</evidence>